<reference evidence="2 3" key="1">
    <citation type="journal article" date="2009" name="J. Bacteriol.">
        <title>Genome sequence of Azotobacter vinelandii, an obligate aerobe specialized to support diverse anaerobic metabolic processes.</title>
        <authorList>
            <person name="Setubal J.C."/>
            <person name="dos Santos P."/>
            <person name="Goldman B.S."/>
            <person name="Ertesvag H."/>
            <person name="Espin G."/>
            <person name="Rubio L.M."/>
            <person name="Valla S."/>
            <person name="Almeida N.F."/>
            <person name="Balasubramanian D."/>
            <person name="Cromes L."/>
            <person name="Curatti L."/>
            <person name="Du Z."/>
            <person name="Godsy E."/>
            <person name="Goodner B."/>
            <person name="Hellner-Burris K."/>
            <person name="Hernandez J.A."/>
            <person name="Houmiel K."/>
            <person name="Imperial J."/>
            <person name="Kennedy C."/>
            <person name="Larson T.J."/>
            <person name="Latreille P."/>
            <person name="Ligon L.S."/>
            <person name="Lu J."/>
            <person name="Maerk M."/>
            <person name="Miller N.M."/>
            <person name="Norton S."/>
            <person name="O'Carroll I.P."/>
            <person name="Paulsen I."/>
            <person name="Raulfs E.C."/>
            <person name="Roemer R."/>
            <person name="Rosser J."/>
            <person name="Segura D."/>
            <person name="Slater S."/>
            <person name="Stricklin S.L."/>
            <person name="Studholme D.J."/>
            <person name="Sun J."/>
            <person name="Viana C.J."/>
            <person name="Wallin E."/>
            <person name="Wang B."/>
            <person name="Wheeler C."/>
            <person name="Zhu H."/>
            <person name="Dean D.R."/>
            <person name="Dixon R."/>
            <person name="Wood D."/>
        </authorList>
    </citation>
    <scope>NUCLEOTIDE SEQUENCE [LARGE SCALE GENOMIC DNA]</scope>
    <source>
        <strain evidence="3">DJ / ATCC BAA-1303</strain>
    </source>
</reference>
<dbReference type="Proteomes" id="UP000002424">
    <property type="component" value="Chromosome"/>
</dbReference>
<evidence type="ECO:0000313" key="3">
    <source>
        <dbReference type="Proteomes" id="UP000002424"/>
    </source>
</evidence>
<proteinExistence type="predicted"/>
<protein>
    <submittedName>
        <fullName evidence="2">Uncharacterized protein</fullName>
    </submittedName>
</protein>
<keyword evidence="3" id="KW-1185">Reference proteome</keyword>
<dbReference type="HOGENOM" id="CLU_3164135_0_0_6"/>
<evidence type="ECO:0000256" key="1">
    <source>
        <dbReference type="SAM" id="MobiDB-lite"/>
    </source>
</evidence>
<name>C1DSC9_AZOVD</name>
<dbReference type="AlphaFoldDB" id="C1DSC9"/>
<organism evidence="2 3">
    <name type="scientific">Azotobacter vinelandii (strain DJ / ATCC BAA-1303)</name>
    <dbReference type="NCBI Taxonomy" id="322710"/>
    <lineage>
        <taxon>Bacteria</taxon>
        <taxon>Pseudomonadati</taxon>
        <taxon>Pseudomonadota</taxon>
        <taxon>Gammaproteobacteria</taxon>
        <taxon>Pseudomonadales</taxon>
        <taxon>Pseudomonadaceae</taxon>
        <taxon>Azotobacter</taxon>
    </lineage>
</organism>
<dbReference type="STRING" id="322710.Avin_16710"/>
<feature type="compositionally biased region" description="Gly residues" evidence="1">
    <location>
        <begin position="38"/>
        <end position="47"/>
    </location>
</feature>
<dbReference type="EMBL" id="CP001157">
    <property type="protein sequence ID" value="ACO77884.1"/>
    <property type="molecule type" value="Genomic_DNA"/>
</dbReference>
<accession>C1DSC9</accession>
<feature type="region of interest" description="Disordered" evidence="1">
    <location>
        <begin position="1"/>
        <end position="47"/>
    </location>
</feature>
<dbReference type="KEGG" id="avn:Avin_16710"/>
<sequence length="47" mass="4771">MPALFDSHISCRAVQGKKERGGRSLPLPRAGEGRGEGKGGGGVLALP</sequence>
<evidence type="ECO:0000313" key="2">
    <source>
        <dbReference type="EMBL" id="ACO77884.1"/>
    </source>
</evidence>
<dbReference type="EnsemblBacteria" id="ACO77884">
    <property type="protein sequence ID" value="ACO77884"/>
    <property type="gene ID" value="Avin_16710"/>
</dbReference>
<gene>
    <name evidence="2" type="ordered locus">Avin_16710</name>
</gene>